<reference evidence="3" key="1">
    <citation type="submission" date="2016-10" db="EMBL/GenBank/DDBJ databases">
        <authorList>
            <person name="Varghese N."/>
            <person name="Submissions S."/>
        </authorList>
    </citation>
    <scope>NUCLEOTIDE SEQUENCE [LARGE SCALE GENOMIC DNA]</scope>
    <source>
        <strain evidence="3">DSM 19684</strain>
    </source>
</reference>
<dbReference type="Gene3D" id="3.90.550.10">
    <property type="entry name" value="Spore Coat Polysaccharide Biosynthesis Protein SpsA, Chain A"/>
    <property type="match status" value="1"/>
</dbReference>
<feature type="domain" description="Glycosyltransferase 2-like" evidence="1">
    <location>
        <begin position="4"/>
        <end position="141"/>
    </location>
</feature>
<dbReference type="AlphaFoldDB" id="A0A1G7PBG1"/>
<dbReference type="PANTHER" id="PTHR22916">
    <property type="entry name" value="GLYCOSYLTRANSFERASE"/>
    <property type="match status" value="1"/>
</dbReference>
<dbReference type="InterPro" id="IPR029044">
    <property type="entry name" value="Nucleotide-diphossugar_trans"/>
</dbReference>
<dbReference type="EMBL" id="FNBH01000002">
    <property type="protein sequence ID" value="SDF83623.1"/>
    <property type="molecule type" value="Genomic_DNA"/>
</dbReference>
<evidence type="ECO:0000313" key="3">
    <source>
        <dbReference type="Proteomes" id="UP000199203"/>
    </source>
</evidence>
<gene>
    <name evidence="2" type="ORF">SAMN05421825_2246</name>
</gene>
<dbReference type="InterPro" id="IPR001173">
    <property type="entry name" value="Glyco_trans_2-like"/>
</dbReference>
<dbReference type="STRING" id="454006.SAMN05421825_2246"/>
<dbReference type="OrthoDB" id="761861at2"/>
<dbReference type="SUPFAM" id="SSF53448">
    <property type="entry name" value="Nucleotide-diphospho-sugar transferases"/>
    <property type="match status" value="1"/>
</dbReference>
<keyword evidence="2" id="KW-0808">Transferase</keyword>
<keyword evidence="3" id="KW-1185">Reference proteome</keyword>
<name>A0A1G7PBG1_9FLAO</name>
<proteinExistence type="predicted"/>
<protein>
    <submittedName>
        <fullName evidence="2">Glycosyltransferase, GT2 family</fullName>
    </submittedName>
</protein>
<dbReference type="RefSeq" id="WP_089873512.1">
    <property type="nucleotide sequence ID" value="NZ_FNBH01000002.1"/>
</dbReference>
<dbReference type="Pfam" id="PF00535">
    <property type="entry name" value="Glycos_transf_2"/>
    <property type="match status" value="1"/>
</dbReference>
<evidence type="ECO:0000259" key="1">
    <source>
        <dbReference type="Pfam" id="PF00535"/>
    </source>
</evidence>
<accession>A0A1G7PBG1</accession>
<dbReference type="PANTHER" id="PTHR22916:SF71">
    <property type="entry name" value="GLYCOSYL TRANSFERASE"/>
    <property type="match status" value="1"/>
</dbReference>
<dbReference type="Proteomes" id="UP000199203">
    <property type="component" value="Unassembled WGS sequence"/>
</dbReference>
<dbReference type="CDD" id="cd00761">
    <property type="entry name" value="Glyco_tranf_GTA_type"/>
    <property type="match status" value="1"/>
</dbReference>
<evidence type="ECO:0000313" key="2">
    <source>
        <dbReference type="EMBL" id="SDF83623.1"/>
    </source>
</evidence>
<dbReference type="GO" id="GO:0016758">
    <property type="term" value="F:hexosyltransferase activity"/>
    <property type="evidence" value="ECO:0007669"/>
    <property type="project" value="UniProtKB-ARBA"/>
</dbReference>
<organism evidence="2 3">
    <name type="scientific">Epilithonimonas hungarica</name>
    <dbReference type="NCBI Taxonomy" id="454006"/>
    <lineage>
        <taxon>Bacteria</taxon>
        <taxon>Pseudomonadati</taxon>
        <taxon>Bacteroidota</taxon>
        <taxon>Flavobacteriia</taxon>
        <taxon>Flavobacteriales</taxon>
        <taxon>Weeksellaceae</taxon>
        <taxon>Chryseobacterium group</taxon>
        <taxon>Epilithonimonas</taxon>
    </lineage>
</organism>
<sequence>MKLSICIPIYNFDVSELVNDLYSQIALDNLDAEIILIDDASKKEFIDKNRALESKSDQFIFLNKNIGRSKIRNLFTEYSDSEYLLFLDCDGKIIDKNFLKKYFDFINGKNPDVIYGGRKVDEKKPELEFGLRWKFATERENLPVKERIKMPYSSFQTNNFIVRKSILEKVPFNEGITQYGYEDLIFAKDLFKIKVKIEHIDNPIFNNDVETNVIFLAKADQSAKSLSQLIKKDKDIERISKIKLAKAYFRLKRTGGIFIYRFIYKLSKPYIEKKLLGGHASLKALDFYKLGQLIGYMNKN</sequence>